<proteinExistence type="predicted"/>
<dbReference type="PANTHER" id="PTHR19854">
    <property type="entry name" value="TRANSDUCIN BETA-LIKE 3"/>
    <property type="match status" value="1"/>
</dbReference>
<name>A0ABD2Z8S7_9GENT</name>
<feature type="repeat" description="WD" evidence="3">
    <location>
        <begin position="13"/>
        <end position="54"/>
    </location>
</feature>
<keyword evidence="5" id="KW-1185">Reference proteome</keyword>
<dbReference type="PROSITE" id="PS50082">
    <property type="entry name" value="WD_REPEATS_2"/>
    <property type="match status" value="2"/>
</dbReference>
<dbReference type="InterPro" id="IPR019775">
    <property type="entry name" value="WD40_repeat_CS"/>
</dbReference>
<keyword evidence="2" id="KW-0677">Repeat</keyword>
<accession>A0ABD2Z8S7</accession>
<comment type="caution">
    <text evidence="4">The sequence shown here is derived from an EMBL/GenBank/DDBJ whole genome shotgun (WGS) entry which is preliminary data.</text>
</comment>
<evidence type="ECO:0000313" key="4">
    <source>
        <dbReference type="EMBL" id="KAL3514735.1"/>
    </source>
</evidence>
<dbReference type="InterPro" id="IPR020472">
    <property type="entry name" value="WD40_PAC1"/>
</dbReference>
<dbReference type="InterPro" id="IPR036322">
    <property type="entry name" value="WD40_repeat_dom_sf"/>
</dbReference>
<dbReference type="AlphaFoldDB" id="A0ABD2Z8S7"/>
<keyword evidence="1 3" id="KW-0853">WD repeat</keyword>
<dbReference type="PANTHER" id="PTHR19854:SF1">
    <property type="entry name" value="GUANINE NUCLEOTIDE-BINDING PROTEIN SUBUNIT BETA-LIKE PROTEIN 1"/>
    <property type="match status" value="1"/>
</dbReference>
<dbReference type="PROSITE" id="PS50294">
    <property type="entry name" value="WD_REPEATS_REGION"/>
    <property type="match status" value="2"/>
</dbReference>
<dbReference type="Pfam" id="PF00400">
    <property type="entry name" value="WD40"/>
    <property type="match status" value="2"/>
</dbReference>
<gene>
    <name evidence="4" type="ORF">ACH5RR_027452</name>
</gene>
<dbReference type="PRINTS" id="PR00320">
    <property type="entry name" value="GPROTEINBRPT"/>
</dbReference>
<dbReference type="InterPro" id="IPR015943">
    <property type="entry name" value="WD40/YVTN_repeat-like_dom_sf"/>
</dbReference>
<feature type="repeat" description="WD" evidence="3">
    <location>
        <begin position="338"/>
        <end position="378"/>
    </location>
</feature>
<evidence type="ECO:0008006" key="6">
    <source>
        <dbReference type="Google" id="ProtNLM"/>
    </source>
</evidence>
<evidence type="ECO:0000256" key="3">
    <source>
        <dbReference type="PROSITE-ProRule" id="PRU00221"/>
    </source>
</evidence>
<dbReference type="PROSITE" id="PS00678">
    <property type="entry name" value="WD_REPEATS_1"/>
    <property type="match status" value="1"/>
</dbReference>
<sequence>MSKRPPPDPVAVLRGHRASVMDVCFHPSKSILFSGAADGELRIWDAVQHRTISSALVHSAAHGIIGLAASPSIGDDKVISQGKDGTVKYWDIGDGGLSRNPLVSITTNCYHFCKLSLVNKITVGPWETGVSENYQDAESGEATVQGNQMESFRTLEDTEEVKGRKCIAISGEQSSVVELWDVASAEKILQLPHLSSGSLDPPTKARGMCMALQAFLSPESQGYLNVLTGYEDGSMAWWDARNPGVPLTSVKFHAEPVLSLCIDGSCSGGISGAADEKLVIFTLDCQLGSAMVKKEITLERPGIAGATIRPDGKIAAIAGWDHRVRVYNYRKGNALAILKYHHATCNAVSFSANSKLLASSSEDSTVAMWELYPPQTVT</sequence>
<dbReference type="Gene3D" id="2.130.10.10">
    <property type="entry name" value="YVTN repeat-like/Quinoprotein amine dehydrogenase"/>
    <property type="match status" value="2"/>
</dbReference>
<dbReference type="SMART" id="SM00320">
    <property type="entry name" value="WD40"/>
    <property type="match status" value="5"/>
</dbReference>
<dbReference type="Proteomes" id="UP001630127">
    <property type="component" value="Unassembled WGS sequence"/>
</dbReference>
<evidence type="ECO:0000256" key="1">
    <source>
        <dbReference type="ARBA" id="ARBA00022574"/>
    </source>
</evidence>
<evidence type="ECO:0000256" key="2">
    <source>
        <dbReference type="ARBA" id="ARBA00022737"/>
    </source>
</evidence>
<dbReference type="SUPFAM" id="SSF50978">
    <property type="entry name" value="WD40 repeat-like"/>
    <property type="match status" value="1"/>
</dbReference>
<reference evidence="4 5" key="1">
    <citation type="submission" date="2024-11" db="EMBL/GenBank/DDBJ databases">
        <title>A near-complete genome assembly of Cinchona calisaya.</title>
        <authorList>
            <person name="Lian D.C."/>
            <person name="Zhao X.W."/>
            <person name="Wei L."/>
        </authorList>
    </citation>
    <scope>NUCLEOTIDE SEQUENCE [LARGE SCALE GENOMIC DNA]</scope>
    <source>
        <tissue evidence="4">Nenye</tissue>
    </source>
</reference>
<organism evidence="4 5">
    <name type="scientific">Cinchona calisaya</name>
    <dbReference type="NCBI Taxonomy" id="153742"/>
    <lineage>
        <taxon>Eukaryota</taxon>
        <taxon>Viridiplantae</taxon>
        <taxon>Streptophyta</taxon>
        <taxon>Embryophyta</taxon>
        <taxon>Tracheophyta</taxon>
        <taxon>Spermatophyta</taxon>
        <taxon>Magnoliopsida</taxon>
        <taxon>eudicotyledons</taxon>
        <taxon>Gunneridae</taxon>
        <taxon>Pentapetalae</taxon>
        <taxon>asterids</taxon>
        <taxon>lamiids</taxon>
        <taxon>Gentianales</taxon>
        <taxon>Rubiaceae</taxon>
        <taxon>Cinchonoideae</taxon>
        <taxon>Cinchoneae</taxon>
        <taxon>Cinchona</taxon>
    </lineage>
</organism>
<dbReference type="EMBL" id="JBJUIK010000011">
    <property type="protein sequence ID" value="KAL3514735.1"/>
    <property type="molecule type" value="Genomic_DNA"/>
</dbReference>
<evidence type="ECO:0000313" key="5">
    <source>
        <dbReference type="Proteomes" id="UP001630127"/>
    </source>
</evidence>
<protein>
    <recommendedName>
        <fullName evidence="6">Protein DECREASED SIZE EXCLUSION LIMIT 1</fullName>
    </recommendedName>
</protein>
<dbReference type="InterPro" id="IPR001680">
    <property type="entry name" value="WD40_rpt"/>
</dbReference>